<organism evidence="1 2">
    <name type="scientific">Listeria aquatica FSL S10-1188</name>
    <dbReference type="NCBI Taxonomy" id="1265818"/>
    <lineage>
        <taxon>Bacteria</taxon>
        <taxon>Bacillati</taxon>
        <taxon>Bacillota</taxon>
        <taxon>Bacilli</taxon>
        <taxon>Bacillales</taxon>
        <taxon>Listeriaceae</taxon>
        <taxon>Listeria</taxon>
    </lineage>
</organism>
<accession>W7AU36</accession>
<reference evidence="1 2" key="1">
    <citation type="journal article" date="2014" name="Int. J. Syst. Evol. Microbiol.">
        <title>Listeria floridensis sp. nov., Listeria aquatica sp. nov., Listeria cornellensis sp. nov., Listeria riparia sp. nov. and Listeria grandensis sp. nov., from agricultural and natural environments.</title>
        <authorList>
            <person name="den Bakker H.C."/>
            <person name="Warchocki S."/>
            <person name="Wright E.M."/>
            <person name="Allred A.F."/>
            <person name="Ahlstrom C."/>
            <person name="Manuel C.S."/>
            <person name="Stasiewicz M.J."/>
            <person name="Burrell A."/>
            <person name="Roof S."/>
            <person name="Strawn L."/>
            <person name="Fortes E.D."/>
            <person name="Nightingale K.K."/>
            <person name="Kephart D."/>
            <person name="Wiedmann M."/>
        </authorList>
    </citation>
    <scope>NUCLEOTIDE SEQUENCE [LARGE SCALE GENOMIC DNA]</scope>
    <source>
        <strain evidence="1 2">FSL S10-1188</strain>
    </source>
</reference>
<evidence type="ECO:0000313" key="1">
    <source>
        <dbReference type="EMBL" id="EUJ18654.1"/>
    </source>
</evidence>
<sequence length="48" mass="6066">MIQLGNDWDELLKEEFQKSYYLDLREFFKSSLWLQNCFSRYVRHFLMP</sequence>
<dbReference type="AlphaFoldDB" id="W7AU36"/>
<dbReference type="Proteomes" id="UP000019246">
    <property type="component" value="Unassembled WGS sequence"/>
</dbReference>
<dbReference type="EMBL" id="AOCG01000009">
    <property type="protein sequence ID" value="EUJ18654.1"/>
    <property type="molecule type" value="Genomic_DNA"/>
</dbReference>
<dbReference type="STRING" id="1265818.MAQA_08727"/>
<keyword evidence="2" id="KW-1185">Reference proteome</keyword>
<keyword evidence="1" id="KW-0326">Glycosidase</keyword>
<evidence type="ECO:0000313" key="2">
    <source>
        <dbReference type="Proteomes" id="UP000019246"/>
    </source>
</evidence>
<dbReference type="PATRIC" id="fig|1265818.5.peg.1760"/>
<proteinExistence type="predicted"/>
<gene>
    <name evidence="1" type="ORF">MAQA_08727</name>
</gene>
<protein>
    <submittedName>
        <fullName evidence="1">Uracil-DNA glycosylase</fullName>
        <ecNumber evidence="1">3.2.2.-</ecNumber>
    </submittedName>
</protein>
<dbReference type="GO" id="GO:0016798">
    <property type="term" value="F:hydrolase activity, acting on glycosyl bonds"/>
    <property type="evidence" value="ECO:0007669"/>
    <property type="project" value="UniProtKB-KW"/>
</dbReference>
<name>W7AU36_9LIST</name>
<dbReference type="EC" id="3.2.2.-" evidence="1"/>
<comment type="caution">
    <text evidence="1">The sequence shown here is derived from an EMBL/GenBank/DDBJ whole genome shotgun (WGS) entry which is preliminary data.</text>
</comment>
<keyword evidence="1" id="KW-0378">Hydrolase</keyword>